<protein>
    <submittedName>
        <fullName evidence="1">Uncharacterized protein</fullName>
    </submittedName>
</protein>
<dbReference type="EMBL" id="MN739648">
    <property type="protein sequence ID" value="QHT18100.1"/>
    <property type="molecule type" value="Genomic_DNA"/>
</dbReference>
<organism evidence="1">
    <name type="scientific">viral metagenome</name>
    <dbReference type="NCBI Taxonomy" id="1070528"/>
    <lineage>
        <taxon>unclassified sequences</taxon>
        <taxon>metagenomes</taxon>
        <taxon>organismal metagenomes</taxon>
    </lineage>
</organism>
<reference evidence="1" key="1">
    <citation type="journal article" date="2020" name="Nature">
        <title>Giant virus diversity and host interactions through global metagenomics.</title>
        <authorList>
            <person name="Schulz F."/>
            <person name="Roux S."/>
            <person name="Paez-Espino D."/>
            <person name="Jungbluth S."/>
            <person name="Walsh D.A."/>
            <person name="Denef V.J."/>
            <person name="McMahon K.D."/>
            <person name="Konstantinidis K.T."/>
            <person name="Eloe-Fadrosh E.A."/>
            <person name="Kyrpides N.C."/>
            <person name="Woyke T."/>
        </authorList>
    </citation>
    <scope>NUCLEOTIDE SEQUENCE</scope>
    <source>
        <strain evidence="1">GVMAG-M-3300023174-3</strain>
    </source>
</reference>
<dbReference type="AlphaFoldDB" id="A0A6C0DPF1"/>
<sequence>MQSEMNVCVAEQNSDDNCPPPDFHDFMYRNNTSKNMDKLWSYFHSTENYPEYYLGIATRVAICKDPSSDKEQWFNADRCLSVNNPIKGSIVTVSIQNKNIIHKKELIFAGWLRSPIHEWRMKSGTVLQLEQKFIDGLPPADKRFLRIPNG</sequence>
<name>A0A6C0DPF1_9ZZZZ</name>
<evidence type="ECO:0000313" key="1">
    <source>
        <dbReference type="EMBL" id="QHT18100.1"/>
    </source>
</evidence>
<proteinExistence type="predicted"/>
<accession>A0A6C0DPF1</accession>